<comment type="caution">
    <text evidence="3">The sequence shown here is derived from an EMBL/GenBank/DDBJ whole genome shotgun (WGS) entry which is preliminary data.</text>
</comment>
<name>A0A8S1HXE5_9PELO</name>
<accession>A0A8S1HXE5</accession>
<evidence type="ECO:0000256" key="2">
    <source>
        <dbReference type="SAM" id="SignalP"/>
    </source>
</evidence>
<sequence>MFKKWKHLLLLVMGVATASSLSQESSSLDDIKRKKSEKDAFMRNLIDSELSKLIEFEPWERGLLWGLEPSTVQPSVSRTTIDEIDLNSLSAGGKSLSPPGMQPPDVAALRRLISSELKPLATASRRRQPLSTNSRAAHSKTVAFAAPTFQTQISNLEELSGESLKFNSSEEQDTFDKKSYEMSEFSFDSPEVSELLALKPKQLGSLISSSKFAGIPLEDNVNDEIRIHNIDFSIPDFPPFAFSEDSTSAEIPQPAQAFVMPSEFGLKEPKKVSEKENTFNIPNAVQKMKMIVDITDQRMTASSTASTSATSSTMSLTLSPTTPTPQEVTKVLLSGTTSTTMKFIRKTETTRIPVSVTSKMTGGSKPFTKLATRKINTTSTTVNAKTFATPDPSKDFSTVEPPLPMVEKLNIRPIEDATKSTSVKSNLVDEATRTTRLTRIRIPVDHSEIRGRDEKSAMTQEMLEMLGDKIEGIDQHMMRTGPVGRTRRLRLGSVSSEAKTPGFSRHRPNIPTEKPRQRQLKKTEKEPNLHGEMPFRRAVSELPNLPRYGAKRRTKSSSGGFSKKIDLTFDPSPYIKTTLFPQNGSLFRLKITRAESTTEKQDTSTNTSDKAVNRISEDTISTLRSSLRKLRESRRRVRSRTSPRSKNRGNNLPKTKKSSSKHRRRHSPASPKAFSKEKQT</sequence>
<evidence type="ECO:0000313" key="3">
    <source>
        <dbReference type="EMBL" id="CAD6200032.1"/>
    </source>
</evidence>
<reference evidence="3" key="1">
    <citation type="submission" date="2020-10" db="EMBL/GenBank/DDBJ databases">
        <authorList>
            <person name="Kikuchi T."/>
        </authorList>
    </citation>
    <scope>NUCLEOTIDE SEQUENCE</scope>
    <source>
        <strain evidence="3">NKZ352</strain>
    </source>
</reference>
<protein>
    <submittedName>
        <fullName evidence="3">Uncharacterized protein</fullName>
    </submittedName>
</protein>
<evidence type="ECO:0000313" key="4">
    <source>
        <dbReference type="Proteomes" id="UP000835052"/>
    </source>
</evidence>
<feature type="region of interest" description="Disordered" evidence="1">
    <location>
        <begin position="302"/>
        <end position="325"/>
    </location>
</feature>
<feature type="compositionally biased region" description="Basic residues" evidence="1">
    <location>
        <begin position="626"/>
        <end position="647"/>
    </location>
</feature>
<feature type="compositionally biased region" description="Basic and acidic residues" evidence="1">
    <location>
        <begin position="513"/>
        <end position="528"/>
    </location>
</feature>
<feature type="compositionally biased region" description="Basic residues" evidence="1">
    <location>
        <begin position="654"/>
        <end position="667"/>
    </location>
</feature>
<keyword evidence="4" id="KW-1185">Reference proteome</keyword>
<dbReference type="AlphaFoldDB" id="A0A8S1HXE5"/>
<feature type="signal peptide" evidence="2">
    <location>
        <begin position="1"/>
        <end position="20"/>
    </location>
</feature>
<gene>
    <name evidence="3" type="ORF">CAUJ_LOCUS15931</name>
</gene>
<feature type="chain" id="PRO_5035923132" evidence="2">
    <location>
        <begin position="21"/>
        <end position="680"/>
    </location>
</feature>
<keyword evidence="2" id="KW-0732">Signal</keyword>
<proteinExistence type="predicted"/>
<organism evidence="3 4">
    <name type="scientific">Caenorhabditis auriculariae</name>
    <dbReference type="NCBI Taxonomy" id="2777116"/>
    <lineage>
        <taxon>Eukaryota</taxon>
        <taxon>Metazoa</taxon>
        <taxon>Ecdysozoa</taxon>
        <taxon>Nematoda</taxon>
        <taxon>Chromadorea</taxon>
        <taxon>Rhabditida</taxon>
        <taxon>Rhabditina</taxon>
        <taxon>Rhabditomorpha</taxon>
        <taxon>Rhabditoidea</taxon>
        <taxon>Rhabditidae</taxon>
        <taxon>Peloderinae</taxon>
        <taxon>Caenorhabditis</taxon>
    </lineage>
</organism>
<evidence type="ECO:0000256" key="1">
    <source>
        <dbReference type="SAM" id="MobiDB-lite"/>
    </source>
</evidence>
<dbReference type="EMBL" id="CAJGYM010000228">
    <property type="protein sequence ID" value="CAD6200032.1"/>
    <property type="molecule type" value="Genomic_DNA"/>
</dbReference>
<feature type="region of interest" description="Disordered" evidence="1">
    <location>
        <begin position="494"/>
        <end position="528"/>
    </location>
</feature>
<dbReference type="Proteomes" id="UP000835052">
    <property type="component" value="Unassembled WGS sequence"/>
</dbReference>
<feature type="region of interest" description="Disordered" evidence="1">
    <location>
        <begin position="596"/>
        <end position="680"/>
    </location>
</feature>